<dbReference type="OrthoDB" id="7306607at2"/>
<dbReference type="Proteomes" id="UP000480854">
    <property type="component" value="Unassembled WGS sequence"/>
</dbReference>
<dbReference type="AlphaFoldDB" id="A0A9W7KRK2"/>
<comment type="caution">
    <text evidence="1">The sequence shown here is derived from an EMBL/GenBank/DDBJ whole genome shotgun (WGS) entry which is preliminary data.</text>
</comment>
<organism evidence="1 2">
    <name type="scientific">Roseomonas genomospecies 6</name>
    <dbReference type="NCBI Taxonomy" id="214106"/>
    <lineage>
        <taxon>Bacteria</taxon>
        <taxon>Pseudomonadati</taxon>
        <taxon>Pseudomonadota</taxon>
        <taxon>Alphaproteobacteria</taxon>
        <taxon>Acetobacterales</taxon>
        <taxon>Roseomonadaceae</taxon>
        <taxon>Roseomonas</taxon>
    </lineage>
</organism>
<reference evidence="1 2" key="1">
    <citation type="submission" date="2018-07" db="EMBL/GenBank/DDBJ databases">
        <title>Genome sequence of Azospirillum sp. ATCC 49961.</title>
        <authorList>
            <person name="Sant'Anna F.H."/>
            <person name="Baldani J.I."/>
            <person name="Zilli J.E."/>
            <person name="Reis V.M."/>
            <person name="Hartmann A."/>
            <person name="Cruz L."/>
            <person name="de Souza E.M."/>
            <person name="de Oliveira Pedrosa F."/>
            <person name="Passaglia L.M.P."/>
        </authorList>
    </citation>
    <scope>NUCLEOTIDE SEQUENCE [LARGE SCALE GENOMIC DNA]</scope>
    <source>
        <strain evidence="1 2">ATCC 49961</strain>
    </source>
</reference>
<keyword evidence="2" id="KW-1185">Reference proteome</keyword>
<sequence>MIARSNPQIGASVVIDVPVPGAAAVTQVIRAIVTVRDLGDGRFTCILKDEGSGAAEAVTIAPAPGGHWVCVAPPVDILGAMHTARRVLAGETLHGPALAPLLTLARAVEHLTGCVRSAGPCLPARIDGGRA</sequence>
<proteinExistence type="predicted"/>
<evidence type="ECO:0000313" key="2">
    <source>
        <dbReference type="Proteomes" id="UP000480854"/>
    </source>
</evidence>
<dbReference type="RefSeq" id="WP_149470837.1">
    <property type="nucleotide sequence ID" value="NZ_QOKW01000019.1"/>
</dbReference>
<name>A0A9W7KRK2_9PROT</name>
<dbReference type="EMBL" id="QOKW01000019">
    <property type="protein sequence ID" value="KAA0678106.1"/>
    <property type="molecule type" value="Genomic_DNA"/>
</dbReference>
<protein>
    <submittedName>
        <fullName evidence="1">Uncharacterized protein</fullName>
    </submittedName>
</protein>
<accession>A0A9W7KRK2</accession>
<evidence type="ECO:0000313" key="1">
    <source>
        <dbReference type="EMBL" id="KAA0678106.1"/>
    </source>
</evidence>
<gene>
    <name evidence="1" type="ORF">DS843_21220</name>
</gene>